<gene>
    <name evidence="3" type="ORF">PV06_02619</name>
</gene>
<feature type="compositionally biased region" description="Basic and acidic residues" evidence="2">
    <location>
        <begin position="277"/>
        <end position="293"/>
    </location>
</feature>
<feature type="compositionally biased region" description="Polar residues" evidence="2">
    <location>
        <begin position="69"/>
        <end position="143"/>
    </location>
</feature>
<dbReference type="AlphaFoldDB" id="A0A0D2EGH1"/>
<sequence length="632" mass="70069">MWRSRNNAPQMGYNAWAEPTMDDRYLETIPEVESLYSQYSRRSSVAATTLPDLPFRAVPPINDYDPVQSRGSVTPTTSDPYAQDLSSQNLRRSQSPVDSGNVSPISTLNSLHQNGSDGSLVSPVESTFPASTNASQPEQTTKSRIPRKMPLPLPKNNDEIPKRWALKKSEGEETRWDEYSGEPNQAGKPSSVRPGTIPPADQPYPQLKERTRQILAGIKEREAVKKSSWGKVPPPVEADPLDNPVQRPAWRGASGRHAIVEPVKNTPAARNKPLMLVERKKVADTEQHRRTDSPDSFAPETTPRSPIDAVSVAASKLPTIRSIPSDDSIKPLAPLKTKNTPRVMSPTTVEPKALDSPFRSPGAAPPVYEQAPSPSPAPSTIRSYGDESPTLGSNASFTGDRSSSEDSIETTMQARPLQREHDTSSSWNTYTDGGSQNPYSRAEMTSSPVSMTGPSEDMPSPIYLRKRAAANNGARRGFDTYTGISPFSNVAAQRSSSNILRKAIGSEAKPRAVSLMSGLSTTKSLPPTPVELEATDKLASLEARLEDLERRKRNQRKIIAELHESLKRNAIIYDTRKRREIEKMITNLNLEIQEITNEEHETSLRLHRVVKRRDREEYYEQPTGLWIKRVTT</sequence>
<organism evidence="3 4">
    <name type="scientific">Exophiala oligosperma</name>
    <dbReference type="NCBI Taxonomy" id="215243"/>
    <lineage>
        <taxon>Eukaryota</taxon>
        <taxon>Fungi</taxon>
        <taxon>Dikarya</taxon>
        <taxon>Ascomycota</taxon>
        <taxon>Pezizomycotina</taxon>
        <taxon>Eurotiomycetes</taxon>
        <taxon>Chaetothyriomycetidae</taxon>
        <taxon>Chaetothyriales</taxon>
        <taxon>Herpotrichiellaceae</taxon>
        <taxon>Exophiala</taxon>
    </lineage>
</organism>
<dbReference type="RefSeq" id="XP_016267220.1">
    <property type="nucleotide sequence ID" value="XM_016403323.1"/>
</dbReference>
<keyword evidence="4" id="KW-1185">Reference proteome</keyword>
<accession>A0A0D2EGH1</accession>
<dbReference type="OrthoDB" id="4507572at2759"/>
<evidence type="ECO:0000256" key="2">
    <source>
        <dbReference type="SAM" id="MobiDB-lite"/>
    </source>
</evidence>
<feature type="compositionally biased region" description="Polar residues" evidence="2">
    <location>
        <begin position="424"/>
        <end position="453"/>
    </location>
</feature>
<proteinExistence type="predicted"/>
<reference evidence="3 4" key="1">
    <citation type="submission" date="2015-01" db="EMBL/GenBank/DDBJ databases">
        <title>The Genome Sequence of Exophiala oligosperma CBS72588.</title>
        <authorList>
            <consortium name="The Broad Institute Genomics Platform"/>
            <person name="Cuomo C."/>
            <person name="de Hoog S."/>
            <person name="Gorbushina A."/>
            <person name="Stielow B."/>
            <person name="Teixiera M."/>
            <person name="Abouelleil A."/>
            <person name="Chapman S.B."/>
            <person name="Priest M."/>
            <person name="Young S.K."/>
            <person name="Wortman J."/>
            <person name="Nusbaum C."/>
            <person name="Birren B."/>
        </authorList>
    </citation>
    <scope>NUCLEOTIDE SEQUENCE [LARGE SCALE GENOMIC DNA]</scope>
    <source>
        <strain evidence="3 4">CBS 72588</strain>
    </source>
</reference>
<dbReference type="VEuPathDB" id="FungiDB:PV06_02619"/>
<dbReference type="GeneID" id="27354693"/>
<feature type="region of interest" description="Disordered" evidence="2">
    <location>
        <begin position="221"/>
        <end position="457"/>
    </location>
</feature>
<dbReference type="Proteomes" id="UP000053342">
    <property type="component" value="Unassembled WGS sequence"/>
</dbReference>
<evidence type="ECO:0000313" key="3">
    <source>
        <dbReference type="EMBL" id="KIW47004.1"/>
    </source>
</evidence>
<evidence type="ECO:0000256" key="1">
    <source>
        <dbReference type="SAM" id="Coils"/>
    </source>
</evidence>
<dbReference type="HOGENOM" id="CLU_027720_0_0_1"/>
<feature type="compositionally biased region" description="Polar residues" evidence="2">
    <location>
        <begin position="390"/>
        <end position="401"/>
    </location>
</feature>
<dbReference type="PANTHER" id="PTHR42023">
    <property type="entry name" value="BHLH DOMAIN-CONTAINING PROTEIN"/>
    <property type="match status" value="1"/>
</dbReference>
<feature type="coiled-coil region" evidence="1">
    <location>
        <begin position="531"/>
        <end position="598"/>
    </location>
</feature>
<evidence type="ECO:0000313" key="4">
    <source>
        <dbReference type="Proteomes" id="UP000053342"/>
    </source>
</evidence>
<feature type="region of interest" description="Disordered" evidence="2">
    <location>
        <begin position="54"/>
        <end position="207"/>
    </location>
</feature>
<dbReference type="EMBL" id="KN847333">
    <property type="protein sequence ID" value="KIW47004.1"/>
    <property type="molecule type" value="Genomic_DNA"/>
</dbReference>
<feature type="compositionally biased region" description="Polar residues" evidence="2">
    <location>
        <begin position="337"/>
        <end position="348"/>
    </location>
</feature>
<feature type="compositionally biased region" description="Basic and acidic residues" evidence="2">
    <location>
        <begin position="156"/>
        <end position="178"/>
    </location>
</feature>
<dbReference type="PANTHER" id="PTHR42023:SF1">
    <property type="entry name" value="BHLH DOMAIN-CONTAINING PROTEIN"/>
    <property type="match status" value="1"/>
</dbReference>
<protein>
    <submittedName>
        <fullName evidence="3">Uncharacterized protein</fullName>
    </submittedName>
</protein>
<name>A0A0D2EGH1_9EURO</name>
<keyword evidence="1" id="KW-0175">Coiled coil</keyword>